<dbReference type="PANTHER" id="PTHR10026">
    <property type="entry name" value="CYCLIN"/>
    <property type="match status" value="1"/>
</dbReference>
<dbReference type="AlphaFoldDB" id="A0A0N4UFN0"/>
<dbReference type="InterPro" id="IPR043198">
    <property type="entry name" value="Cyclin/Ssn8"/>
</dbReference>
<protein>
    <submittedName>
        <fullName evidence="7">CYCLIN domain-containing protein</fullName>
    </submittedName>
</protein>
<dbReference type="EMBL" id="UYYG01000014">
    <property type="protein sequence ID" value="VDN51177.1"/>
    <property type="molecule type" value="Genomic_DNA"/>
</dbReference>
<evidence type="ECO:0000313" key="5">
    <source>
        <dbReference type="Proteomes" id="UP000038040"/>
    </source>
</evidence>
<accession>A0A0N4UFN0</accession>
<dbReference type="SMART" id="SM00385">
    <property type="entry name" value="CYCLIN"/>
    <property type="match status" value="1"/>
</dbReference>
<feature type="compositionally biased region" description="Low complexity" evidence="2">
    <location>
        <begin position="216"/>
        <end position="229"/>
    </location>
</feature>
<feature type="region of interest" description="Disordered" evidence="2">
    <location>
        <begin position="184"/>
        <end position="232"/>
    </location>
</feature>
<reference evidence="7" key="1">
    <citation type="submission" date="2016-04" db="UniProtKB">
        <authorList>
            <consortium name="WormBaseParasite"/>
        </authorList>
    </citation>
    <scope>IDENTIFICATION</scope>
</reference>
<gene>
    <name evidence="4" type="ORF">DME_LOCUS1150</name>
</gene>
<dbReference type="WBParaSite" id="DME_0000625301-mRNA-1">
    <property type="protein sequence ID" value="DME_0000625301-mRNA-1"/>
    <property type="gene ID" value="DME_0000625301"/>
</dbReference>
<name>A0A0N4UFN0_DRAME</name>
<evidence type="ECO:0000256" key="2">
    <source>
        <dbReference type="SAM" id="MobiDB-lite"/>
    </source>
</evidence>
<dbReference type="SUPFAM" id="SSF47954">
    <property type="entry name" value="Cyclin-like"/>
    <property type="match status" value="1"/>
</dbReference>
<dbReference type="STRING" id="318479.A0A0N4UFN0"/>
<dbReference type="FunFam" id="1.10.472.10:FF:000031">
    <property type="entry name" value="cyclin-L1-1-like isoform X1"/>
    <property type="match status" value="1"/>
</dbReference>
<dbReference type="OrthoDB" id="10264655at2759"/>
<evidence type="ECO:0000313" key="6">
    <source>
        <dbReference type="Proteomes" id="UP000274756"/>
    </source>
</evidence>
<reference evidence="4 6" key="2">
    <citation type="submission" date="2018-11" db="EMBL/GenBank/DDBJ databases">
        <authorList>
            <consortium name="Pathogen Informatics"/>
        </authorList>
    </citation>
    <scope>NUCLEOTIDE SEQUENCE [LARGE SCALE GENOMIC DNA]</scope>
</reference>
<evidence type="ECO:0000256" key="1">
    <source>
        <dbReference type="ARBA" id="ARBA00023127"/>
    </source>
</evidence>
<keyword evidence="1" id="KW-0195">Cyclin</keyword>
<dbReference type="Gene3D" id="1.10.472.10">
    <property type="entry name" value="Cyclin-like"/>
    <property type="match status" value="1"/>
</dbReference>
<dbReference type="InterPro" id="IPR036915">
    <property type="entry name" value="Cyclin-like_sf"/>
</dbReference>
<dbReference type="Proteomes" id="UP000274756">
    <property type="component" value="Unassembled WGS sequence"/>
</dbReference>
<evidence type="ECO:0000313" key="4">
    <source>
        <dbReference type="EMBL" id="VDN51177.1"/>
    </source>
</evidence>
<dbReference type="GO" id="GO:0016538">
    <property type="term" value="F:cyclin-dependent protein serine/threonine kinase regulator activity"/>
    <property type="evidence" value="ECO:0007669"/>
    <property type="project" value="InterPro"/>
</dbReference>
<dbReference type="CDD" id="cd20533">
    <property type="entry name" value="CYCLIN_CCNL_rpt2"/>
    <property type="match status" value="1"/>
</dbReference>
<dbReference type="GO" id="GO:0006357">
    <property type="term" value="P:regulation of transcription by RNA polymerase II"/>
    <property type="evidence" value="ECO:0007669"/>
    <property type="project" value="InterPro"/>
</dbReference>
<keyword evidence="6" id="KW-1185">Reference proteome</keyword>
<dbReference type="PIRSF" id="PIRSF036580">
    <property type="entry name" value="Cyclin_L"/>
    <property type="match status" value="1"/>
</dbReference>
<organism evidence="5 7">
    <name type="scientific">Dracunculus medinensis</name>
    <name type="common">Guinea worm</name>
    <dbReference type="NCBI Taxonomy" id="318479"/>
    <lineage>
        <taxon>Eukaryota</taxon>
        <taxon>Metazoa</taxon>
        <taxon>Ecdysozoa</taxon>
        <taxon>Nematoda</taxon>
        <taxon>Chromadorea</taxon>
        <taxon>Rhabditida</taxon>
        <taxon>Spirurina</taxon>
        <taxon>Dracunculoidea</taxon>
        <taxon>Dracunculidae</taxon>
        <taxon>Dracunculus</taxon>
    </lineage>
</organism>
<feature type="domain" description="Cyclin-like" evidence="3">
    <location>
        <begin position="36"/>
        <end position="123"/>
    </location>
</feature>
<dbReference type="InterPro" id="IPR013763">
    <property type="entry name" value="Cyclin-like_dom"/>
</dbReference>
<evidence type="ECO:0000259" key="3">
    <source>
        <dbReference type="SMART" id="SM00385"/>
    </source>
</evidence>
<evidence type="ECO:0000313" key="7">
    <source>
        <dbReference type="WBParaSite" id="DME_0000625301-mRNA-1"/>
    </source>
</evidence>
<dbReference type="Proteomes" id="UP000038040">
    <property type="component" value="Unplaced"/>
</dbReference>
<feature type="compositionally biased region" description="Basic and acidic residues" evidence="2">
    <location>
        <begin position="184"/>
        <end position="207"/>
    </location>
</feature>
<proteinExistence type="predicted"/>
<sequence length="244" mass="28135">MLLDRNYVDLKNQVIKAERKLLNALGFVVHVNHPHKLIYAYLLALGGLGNHELTQRAWNYMNDGLRTDIFLRYHPETIACACINLAASTISRALALPRHPFPWYEAFGASDRDIKAISLILLQLYKRSRAPNWSRLNEILNKLRFGPDSVFAKAQKVEKIADKETERAKAILDKKRKEIISKAAEMEKKQNGRLKEKDGIRRERSNDGEYGTSNGRFFSSPTSSRSRSRSPVEPRRFVFFLRFC</sequence>